<proteinExistence type="predicted"/>
<feature type="transmembrane region" description="Helical" evidence="1">
    <location>
        <begin position="124"/>
        <end position="142"/>
    </location>
</feature>
<feature type="transmembrane region" description="Helical" evidence="1">
    <location>
        <begin position="379"/>
        <end position="397"/>
    </location>
</feature>
<feature type="transmembrane region" description="Helical" evidence="1">
    <location>
        <begin position="98"/>
        <end position="117"/>
    </location>
</feature>
<keyword evidence="1" id="KW-0812">Transmembrane</keyword>
<evidence type="ECO:0000256" key="1">
    <source>
        <dbReference type="SAM" id="Phobius"/>
    </source>
</evidence>
<protein>
    <recommendedName>
        <fullName evidence="4">Glycosyltransferase RgtA/B/C/D-like domain-containing protein</fullName>
    </recommendedName>
</protein>
<sequence>MKKVNTITLILFFLLSAYLITIFLPHEDIFSNSPIYTDDYAMHFSQCLSAKRFLSSFGKCWGYDPFFLAGYPRGALVNADNKAWELLFFIFAPLSKGFAFKLYLILFLLLYPFFLYAAARNFNLSRGASLIASVLAILFFYLSMAVDFVSWGMLSYVFMCYFSIYIFSLFYKLFEHFTWKKYITLVFLSSLLLLMHILSPVHLLLPLLILYACYFKRLSVPHHLAMLLMVAIVLLVNSFWLIPISQFFNEKTTRPENYNFTLQSDNIFEPINVYIKQKQSILYRKTPQLNNTFMDVILLLFGICGFYSWWREKRLKLMFPFLGGVLFIFIIAYYGSHTDLFPQLQPKRFTIPMNIFLIIPASAGIFLVFHTLFRGKSMASTFFICSFAFVLLVGPVIKPLKGIYKYKLYRLSCEFPSPIKDLLNWMKNSTTREGRILIEDSEFDTGHQYYEAHLPALFPEYVKREYLCGPRPMYPIKHSYASFTAGVLFEKKIEDYSLEELKHYFKLYNVKWIVCWLKESKNFFNQYPDYIIKKSEIDKFSIYEVNRKPSYFLKGKGLVKSDYNRLKLNQIVTEDDEIIINYHFMKGLKTDPERKLEKVFLGDDPIGFIRILNPPRSLVVYNSY</sequence>
<evidence type="ECO:0000313" key="2">
    <source>
        <dbReference type="EMBL" id="KPJ65302.1"/>
    </source>
</evidence>
<dbReference type="Proteomes" id="UP000051861">
    <property type="component" value="Unassembled WGS sequence"/>
</dbReference>
<feature type="transmembrane region" description="Helical" evidence="1">
    <location>
        <begin position="7"/>
        <end position="24"/>
    </location>
</feature>
<keyword evidence="1" id="KW-0472">Membrane</keyword>
<feature type="transmembrane region" description="Helical" evidence="1">
    <location>
        <begin position="355"/>
        <end position="373"/>
    </location>
</feature>
<name>A0A0S7XSB1_UNCSA</name>
<evidence type="ECO:0000313" key="3">
    <source>
        <dbReference type="Proteomes" id="UP000051861"/>
    </source>
</evidence>
<feature type="transmembrane region" description="Helical" evidence="1">
    <location>
        <begin position="316"/>
        <end position="334"/>
    </location>
</feature>
<feature type="transmembrane region" description="Helical" evidence="1">
    <location>
        <begin position="148"/>
        <end position="170"/>
    </location>
</feature>
<reference evidence="2 3" key="1">
    <citation type="journal article" date="2015" name="Microbiome">
        <title>Genomic resolution of linkages in carbon, nitrogen, and sulfur cycling among widespread estuary sediment bacteria.</title>
        <authorList>
            <person name="Baker B.J."/>
            <person name="Lazar C.S."/>
            <person name="Teske A.P."/>
            <person name="Dick G.J."/>
        </authorList>
    </citation>
    <scope>NUCLEOTIDE SEQUENCE [LARGE SCALE GENOMIC DNA]</scope>
    <source>
        <strain evidence="2">DG_54_3</strain>
    </source>
</reference>
<accession>A0A0S7XSB1</accession>
<dbReference type="EMBL" id="LIZX01000125">
    <property type="protein sequence ID" value="KPJ65302.1"/>
    <property type="molecule type" value="Genomic_DNA"/>
</dbReference>
<dbReference type="AlphaFoldDB" id="A0A0S7XSB1"/>
<evidence type="ECO:0008006" key="4">
    <source>
        <dbReference type="Google" id="ProtNLM"/>
    </source>
</evidence>
<organism evidence="2 3">
    <name type="scientific">candidate division WOR-1 bacterium DG_54_3</name>
    <dbReference type="NCBI Taxonomy" id="1703775"/>
    <lineage>
        <taxon>Bacteria</taxon>
        <taxon>Bacillati</taxon>
        <taxon>Saganbacteria</taxon>
    </lineage>
</organism>
<feature type="transmembrane region" description="Helical" evidence="1">
    <location>
        <begin position="182"/>
        <end position="212"/>
    </location>
</feature>
<gene>
    <name evidence="2" type="ORF">AMJ44_10575</name>
</gene>
<keyword evidence="1" id="KW-1133">Transmembrane helix</keyword>
<feature type="transmembrane region" description="Helical" evidence="1">
    <location>
        <begin position="224"/>
        <end position="244"/>
    </location>
</feature>
<comment type="caution">
    <text evidence="2">The sequence shown here is derived from an EMBL/GenBank/DDBJ whole genome shotgun (WGS) entry which is preliminary data.</text>
</comment>